<evidence type="ECO:0000256" key="1">
    <source>
        <dbReference type="ARBA" id="ARBA00006010"/>
    </source>
</evidence>
<evidence type="ECO:0000256" key="3">
    <source>
        <dbReference type="SAM" id="SignalP"/>
    </source>
</evidence>
<keyword evidence="5" id="KW-1185">Reference proteome</keyword>
<dbReference type="Proteomes" id="UP001497516">
    <property type="component" value="Chromosome 1"/>
</dbReference>
<dbReference type="InterPro" id="IPR006969">
    <property type="entry name" value="Stig-like"/>
</dbReference>
<comment type="similarity">
    <text evidence="1">Belongs to the STIG1 family.</text>
</comment>
<proteinExistence type="inferred from homology"/>
<evidence type="ECO:0000313" key="4">
    <source>
        <dbReference type="EMBL" id="CAL1354161.1"/>
    </source>
</evidence>
<protein>
    <recommendedName>
        <fullName evidence="6">Stigma-specific Stig1 family protein</fullName>
    </recommendedName>
</protein>
<feature type="signal peptide" evidence="3">
    <location>
        <begin position="1"/>
        <end position="25"/>
    </location>
</feature>
<gene>
    <name evidence="4" type="ORF">LTRI10_LOCUS2002</name>
</gene>
<feature type="chain" id="PRO_5043909440" description="Stigma-specific Stig1 family protein" evidence="3">
    <location>
        <begin position="26"/>
        <end position="162"/>
    </location>
</feature>
<reference evidence="4 5" key="1">
    <citation type="submission" date="2024-04" db="EMBL/GenBank/DDBJ databases">
        <authorList>
            <person name="Fracassetti M."/>
        </authorList>
    </citation>
    <scope>NUCLEOTIDE SEQUENCE [LARGE SCALE GENOMIC DNA]</scope>
</reference>
<name>A0AAV2CD97_9ROSI</name>
<dbReference type="PANTHER" id="PTHR33227">
    <property type="entry name" value="STIGMA-SPECIFIC STIG1-LIKE PROTEIN 3"/>
    <property type="match status" value="1"/>
</dbReference>
<evidence type="ECO:0000256" key="2">
    <source>
        <dbReference type="ARBA" id="ARBA00022729"/>
    </source>
</evidence>
<dbReference type="AlphaFoldDB" id="A0AAV2CD97"/>
<keyword evidence="2 3" id="KW-0732">Signal</keyword>
<sequence>MNMLKRYFLLLNLVSTALLLSTIHGQPLTPEAVLLDEQEAVGSVEEHVDVTSRFLLAQKVASAASSLTGRRKTCDKFPAICSARGSPGPHCCKKKCVDVMRDPVNCGKCGRKCKYSEICCRGRCVNPSFDRSHCGGCGNKCSAAGGGNGKRGFCAFGLCNYA</sequence>
<accession>A0AAV2CD97</accession>
<evidence type="ECO:0008006" key="6">
    <source>
        <dbReference type="Google" id="ProtNLM"/>
    </source>
</evidence>
<dbReference type="EMBL" id="OZ034813">
    <property type="protein sequence ID" value="CAL1354161.1"/>
    <property type="molecule type" value="Genomic_DNA"/>
</dbReference>
<evidence type="ECO:0000313" key="5">
    <source>
        <dbReference type="Proteomes" id="UP001497516"/>
    </source>
</evidence>
<dbReference type="PANTHER" id="PTHR33227:SF21">
    <property type="entry name" value="F12F1.21 PROTEIN"/>
    <property type="match status" value="1"/>
</dbReference>
<organism evidence="4 5">
    <name type="scientific">Linum trigynum</name>
    <dbReference type="NCBI Taxonomy" id="586398"/>
    <lineage>
        <taxon>Eukaryota</taxon>
        <taxon>Viridiplantae</taxon>
        <taxon>Streptophyta</taxon>
        <taxon>Embryophyta</taxon>
        <taxon>Tracheophyta</taxon>
        <taxon>Spermatophyta</taxon>
        <taxon>Magnoliopsida</taxon>
        <taxon>eudicotyledons</taxon>
        <taxon>Gunneridae</taxon>
        <taxon>Pentapetalae</taxon>
        <taxon>rosids</taxon>
        <taxon>fabids</taxon>
        <taxon>Malpighiales</taxon>
        <taxon>Linaceae</taxon>
        <taxon>Linum</taxon>
    </lineage>
</organism>
<dbReference type="Pfam" id="PF04885">
    <property type="entry name" value="Stig1"/>
    <property type="match status" value="1"/>
</dbReference>